<sequence>MRTDFSKWFAFLNSWVIPAFSLAQSTAGLSNELWTLVGALPLAKRYELYGMWDNLLVTGKPTLPTVVSETGSSSAAGSQPINMMSMSLDEALDDDDDDDEDAGGEDQSVYVPMVEFEVLASTVRRDILSVMRRLSVENARDMGRKLCQHCHATPTLSLMVILSQVSSYDNLVEPVVRAFRYLSPLDADILFYLIISMVDDPKRDKLKPDNVNPAHWLQSLAAFVAAYSHRYEHSSLGYLLEYLLKRMLRVVRKIENKPVHELVIVAECIRCLAGIESLSSPTEDQILALQGGPRLRLEAYSINSSWHMPADAS</sequence>
<accession>A0ACC1J0E1</accession>
<organism evidence="1 2">
    <name type="scientific">Linderina macrospora</name>
    <dbReference type="NCBI Taxonomy" id="4868"/>
    <lineage>
        <taxon>Eukaryota</taxon>
        <taxon>Fungi</taxon>
        <taxon>Fungi incertae sedis</taxon>
        <taxon>Zoopagomycota</taxon>
        <taxon>Kickxellomycotina</taxon>
        <taxon>Kickxellomycetes</taxon>
        <taxon>Kickxellales</taxon>
        <taxon>Kickxellaceae</taxon>
        <taxon>Linderina</taxon>
    </lineage>
</organism>
<gene>
    <name evidence="1" type="primary">RLR1_2</name>
    <name evidence="1" type="ORF">FBU59_006285</name>
</gene>
<name>A0ACC1J0E1_9FUNG</name>
<evidence type="ECO:0000313" key="2">
    <source>
        <dbReference type="Proteomes" id="UP001150603"/>
    </source>
</evidence>
<evidence type="ECO:0000313" key="1">
    <source>
        <dbReference type="EMBL" id="KAJ1932693.1"/>
    </source>
</evidence>
<proteinExistence type="predicted"/>
<protein>
    <submittedName>
        <fullName evidence="1">THO2 plays a role in transcriptional elongation</fullName>
    </submittedName>
</protein>
<comment type="caution">
    <text evidence="1">The sequence shown here is derived from an EMBL/GenBank/DDBJ whole genome shotgun (WGS) entry which is preliminary data.</text>
</comment>
<dbReference type="Proteomes" id="UP001150603">
    <property type="component" value="Unassembled WGS sequence"/>
</dbReference>
<reference evidence="1" key="1">
    <citation type="submission" date="2022-07" db="EMBL/GenBank/DDBJ databases">
        <title>Phylogenomic reconstructions and comparative analyses of Kickxellomycotina fungi.</title>
        <authorList>
            <person name="Reynolds N.K."/>
            <person name="Stajich J.E."/>
            <person name="Barry K."/>
            <person name="Grigoriev I.V."/>
            <person name="Crous P."/>
            <person name="Smith M.E."/>
        </authorList>
    </citation>
    <scope>NUCLEOTIDE SEQUENCE</scope>
    <source>
        <strain evidence="1">NRRL 5244</strain>
    </source>
</reference>
<feature type="non-terminal residue" evidence="1">
    <location>
        <position position="313"/>
    </location>
</feature>
<keyword evidence="2" id="KW-1185">Reference proteome</keyword>
<dbReference type="EMBL" id="JANBPW010005403">
    <property type="protein sequence ID" value="KAJ1932693.1"/>
    <property type="molecule type" value="Genomic_DNA"/>
</dbReference>